<dbReference type="Proteomes" id="UP000003697">
    <property type="component" value="Unassembled WGS sequence"/>
</dbReference>
<dbReference type="Gene3D" id="3.60.15.10">
    <property type="entry name" value="Ribonuclease Z/Hydroxyacylglutathione hydrolase-like"/>
    <property type="match status" value="1"/>
</dbReference>
<gene>
    <name evidence="2" type="primary">vicX</name>
    <name evidence="2" type="ORF">HMPREF9425_0880</name>
</gene>
<keyword evidence="3" id="KW-1185">Reference proteome</keyword>
<organism evidence="2 3">
    <name type="scientific">Streptococcus vestibularis ATCC 49124</name>
    <dbReference type="NCBI Taxonomy" id="889206"/>
    <lineage>
        <taxon>Bacteria</taxon>
        <taxon>Bacillati</taxon>
        <taxon>Bacillota</taxon>
        <taxon>Bacilli</taxon>
        <taxon>Lactobacillales</taxon>
        <taxon>Streptococcaceae</taxon>
        <taxon>Streptococcus</taxon>
    </lineage>
</organism>
<dbReference type="CDD" id="cd07733">
    <property type="entry name" value="YycJ-like_MBL-fold"/>
    <property type="match status" value="1"/>
</dbReference>
<evidence type="ECO:0000313" key="3">
    <source>
        <dbReference type="Proteomes" id="UP000003697"/>
    </source>
</evidence>
<dbReference type="GO" id="GO:0008800">
    <property type="term" value="F:beta-lactamase activity"/>
    <property type="evidence" value="ECO:0007669"/>
    <property type="project" value="UniProtKB-EC"/>
</dbReference>
<dbReference type="PANTHER" id="PTHR47619">
    <property type="entry name" value="METALLO-HYDROLASE YYCJ-RELATED"/>
    <property type="match status" value="1"/>
</dbReference>
<dbReference type="SUPFAM" id="SSF56281">
    <property type="entry name" value="Metallo-hydrolase/oxidoreductase"/>
    <property type="match status" value="1"/>
</dbReference>
<proteinExistence type="predicted"/>
<dbReference type="EC" id="3.5.2.6" evidence="2"/>
<feature type="domain" description="Metallo-beta-lactamase" evidence="1">
    <location>
        <begin position="23"/>
        <end position="203"/>
    </location>
</feature>
<name>A0ABP2KKW6_STRVE</name>
<comment type="caution">
    <text evidence="2">The sequence shown here is derived from an EMBL/GenBank/DDBJ whole genome shotgun (WGS) entry which is preliminary data.</text>
</comment>
<dbReference type="PANTHER" id="PTHR47619:SF1">
    <property type="entry name" value="EXODEOXYRIBONUCLEASE WALJ"/>
    <property type="match status" value="1"/>
</dbReference>
<dbReference type="InterPro" id="IPR036866">
    <property type="entry name" value="RibonucZ/Hydroxyglut_hydro"/>
</dbReference>
<reference evidence="2 3" key="1">
    <citation type="submission" date="2011-01" db="EMBL/GenBank/DDBJ databases">
        <authorList>
            <person name="Muzny D."/>
            <person name="Qin X."/>
            <person name="Buhay C."/>
            <person name="Dugan-Rocha S."/>
            <person name="Ding Y."/>
            <person name="Chen G."/>
            <person name="Hawes A."/>
            <person name="Holder M."/>
            <person name="Jhangiani S."/>
            <person name="Johnson A."/>
            <person name="Khan Z."/>
            <person name="Li Z."/>
            <person name="Liu W."/>
            <person name="Liu X."/>
            <person name="Perez L."/>
            <person name="Shen H."/>
            <person name="Wang Q."/>
            <person name="Watt J."/>
            <person name="Xi L."/>
            <person name="Xin Y."/>
            <person name="Zhou J."/>
            <person name="Deng J."/>
            <person name="Jiang H."/>
            <person name="Liu Y."/>
            <person name="Qu J."/>
            <person name="Song X.-Z."/>
            <person name="Zhang L."/>
            <person name="Villasana D."/>
            <person name="Johnson A."/>
            <person name="Liu J."/>
            <person name="Liyanage D."/>
            <person name="Lorensuhewa L."/>
            <person name="Robinson T."/>
            <person name="Song A."/>
            <person name="Song B.-B."/>
            <person name="Dinh H."/>
            <person name="Thornton R."/>
            <person name="Coyle M."/>
            <person name="Francisco L."/>
            <person name="Jackson L."/>
            <person name="Javaid M."/>
            <person name="Korchina V."/>
            <person name="Kovar C."/>
            <person name="Mata R."/>
            <person name="Mathew T."/>
            <person name="Ngo R."/>
            <person name="Nguyen L."/>
            <person name="Nguyen N."/>
            <person name="Okwuonu G."/>
            <person name="Ongeri F."/>
            <person name="Pham C."/>
            <person name="Simmons D."/>
            <person name="Wilczek-Boney K."/>
            <person name="Hale W."/>
            <person name="Jakkamsetti A."/>
            <person name="Pham P."/>
            <person name="Ruth R."/>
            <person name="San Lucas F."/>
            <person name="Warren J."/>
            <person name="Zhang J."/>
            <person name="Zhao Z."/>
            <person name="Zhou C."/>
            <person name="Zhu D."/>
            <person name="Lee S."/>
            <person name="Bess C."/>
            <person name="Blankenburg K."/>
            <person name="Forbes L."/>
            <person name="Fu Q."/>
            <person name="Gubbala S."/>
            <person name="Hirani K."/>
            <person name="Jayaseelan J.C."/>
            <person name="Lara F."/>
            <person name="Munidasa M."/>
            <person name="Palculict T."/>
            <person name="Patil S."/>
            <person name="Pu L.-L."/>
            <person name="Saada N."/>
            <person name="Tang L."/>
            <person name="Weissenberger G."/>
            <person name="Zhu Y."/>
            <person name="Hemphill L."/>
            <person name="Shang Y."/>
            <person name="Youmans B."/>
            <person name="Ayvaz T."/>
            <person name="Ross M."/>
            <person name="Santibanez J."/>
            <person name="Aqrawi P."/>
            <person name="Gross S."/>
            <person name="Joshi V."/>
            <person name="Fowler G."/>
            <person name="Nazareth L."/>
            <person name="Reid J."/>
            <person name="Worley K."/>
            <person name="Petrosino J."/>
            <person name="Highlander S."/>
            <person name="Gibbs R."/>
        </authorList>
    </citation>
    <scope>NUCLEOTIDE SEQUENCE [LARGE SCALE GENOMIC DNA]</scope>
    <source>
        <strain evidence="2 3">ATCC 49124</strain>
    </source>
</reference>
<protein>
    <submittedName>
        <fullName evidence="2">Metallo-beta-lactamase domain protein</fullName>
        <ecNumber evidence="2">3.5.2.6</ecNumber>
    </submittedName>
</protein>
<dbReference type="Pfam" id="PF12706">
    <property type="entry name" value="Lactamase_B_2"/>
    <property type="match status" value="1"/>
</dbReference>
<dbReference type="EMBL" id="AEVI01000037">
    <property type="protein sequence ID" value="EFX96165.1"/>
    <property type="molecule type" value="Genomic_DNA"/>
</dbReference>
<keyword evidence="2" id="KW-0378">Hydrolase</keyword>
<dbReference type="InterPro" id="IPR058121">
    <property type="entry name" value="WalJ/YycJ"/>
</dbReference>
<accession>A0ABP2KKW6</accession>
<dbReference type="InterPro" id="IPR001279">
    <property type="entry name" value="Metallo-B-lactamas"/>
</dbReference>
<dbReference type="SMART" id="SM00849">
    <property type="entry name" value="Lactamase_B"/>
    <property type="match status" value="1"/>
</dbReference>
<evidence type="ECO:0000313" key="2">
    <source>
        <dbReference type="EMBL" id="EFX96165.1"/>
    </source>
</evidence>
<sequence length="276" mass="30710">MGDVVEMTSDLGFKYSILASGSTGNSFYLETPEKKILVDAGLSGKKITSLLAEIDRDPSDLDAILVTHEHKDHIHGVGVLARKYGMDIYANEKTWQIMDSKNMLGKVDNSQKHVFSRDKLLTFGDIDIESFGVSHDAIDPQFYRFMKDGKSFVMLTDTGYVSDRMAGIIENADGYLIESNHDIEILRAGSYPWSTKQRILSDQGHLCNEDGADAMIRSIGNKTKKIYLGHLSKENNIKELAHMTMENQLARADFGVGTDFKVFDTSPDTATPLTDI</sequence>
<dbReference type="InterPro" id="IPR052533">
    <property type="entry name" value="WalJ/YycJ-like"/>
</dbReference>
<evidence type="ECO:0000259" key="1">
    <source>
        <dbReference type="SMART" id="SM00849"/>
    </source>
</evidence>